<dbReference type="PANTHER" id="PTHR42110:SF1">
    <property type="entry name" value="L-ASPARAGINASE, PUTATIVE (AFU_ORTHOLOGUE AFUA_3G11890)-RELATED"/>
    <property type="match status" value="1"/>
</dbReference>
<protein>
    <submittedName>
        <fullName evidence="1">Asparaginase</fullName>
    </submittedName>
</protein>
<dbReference type="Pfam" id="PF06089">
    <property type="entry name" value="Asparaginase_II"/>
    <property type="match status" value="1"/>
</dbReference>
<dbReference type="InterPro" id="IPR010349">
    <property type="entry name" value="Asparaginase_II"/>
</dbReference>
<proteinExistence type="predicted"/>
<dbReference type="KEGG" id="mliy:RYJ27_08145"/>
<dbReference type="AlphaFoldDB" id="A0AAU0MFD0"/>
<dbReference type="EMBL" id="CP137080">
    <property type="protein sequence ID" value="WOQ68689.1"/>
    <property type="molecule type" value="Genomic_DNA"/>
</dbReference>
<dbReference type="PANTHER" id="PTHR42110">
    <property type="entry name" value="L-ASPARAGINASE, PUTATIVE (AFU_ORTHOLOGUE AFUA_3G11890)-RELATED"/>
    <property type="match status" value="1"/>
</dbReference>
<dbReference type="Proteomes" id="UP001329313">
    <property type="component" value="Chromosome"/>
</dbReference>
<gene>
    <name evidence="1" type="ORF">RYJ27_08145</name>
</gene>
<evidence type="ECO:0000313" key="2">
    <source>
        <dbReference type="Proteomes" id="UP001329313"/>
    </source>
</evidence>
<reference evidence="1 2" key="1">
    <citation type="submission" date="2023-10" db="EMBL/GenBank/DDBJ databases">
        <title>Y20.</title>
        <authorList>
            <person name="Zhang G."/>
            <person name="Ding Y."/>
        </authorList>
    </citation>
    <scope>NUCLEOTIDE SEQUENCE [LARGE SCALE GENOMIC DNA]</scope>
    <source>
        <strain evidence="1 2">Y20</strain>
    </source>
</reference>
<accession>A0AAU0MFD0</accession>
<evidence type="ECO:0000313" key="1">
    <source>
        <dbReference type="EMBL" id="WOQ68689.1"/>
    </source>
</evidence>
<name>A0AAU0MFD0_9MICO</name>
<keyword evidence="2" id="KW-1185">Reference proteome</keyword>
<organism evidence="1 2">
    <name type="scientific">Microbacterium limosum</name>
    <dbReference type="NCBI Taxonomy" id="3079935"/>
    <lineage>
        <taxon>Bacteria</taxon>
        <taxon>Bacillati</taxon>
        <taxon>Actinomycetota</taxon>
        <taxon>Actinomycetes</taxon>
        <taxon>Micrococcales</taxon>
        <taxon>Microbacteriaceae</taxon>
        <taxon>Microbacterium</taxon>
    </lineage>
</organism>
<sequence length="332" mass="34005">MLQTFSSTDAVELATLERGGFIESRHSGSAVVLAPDGSVRASHGSPDAAVLPRSSLKPLQAVGILTAGAPLQGEQLGLSTASHSGTDRHIEVVRDILGAAGLTEDALACPATLAGDPATRERMVRDLEAKAAVRHNCSGKHAGMLAACVASGWATDGYLDVDHPLQVHLRDVVERLTGEKVRASVTDGCGAPVHAMSLTALARGVQRVGTAAERSPFALHRHAAAVREAVRSHPWTIAGPGWPDTVVGERLGLFSKLGAEGVQVMVASDGTTVALKVLDGSQRAATAVALRLLRIAGALAEDAEADALAHLDLAVYGGGAVVGAIRPSPSLG</sequence>
<dbReference type="RefSeq" id="WP_330169831.1">
    <property type="nucleotide sequence ID" value="NZ_CP137080.1"/>
</dbReference>